<dbReference type="InterPro" id="IPR050179">
    <property type="entry name" value="Trans_hexapeptide_repeat"/>
</dbReference>
<comment type="caution">
    <text evidence="1">The sequence shown here is derived from an EMBL/GenBank/DDBJ whole genome shotgun (WGS) entry which is preliminary data.</text>
</comment>
<dbReference type="PANTHER" id="PTHR43300:SF11">
    <property type="entry name" value="ACETYLTRANSFERASE RV3034C-RELATED"/>
    <property type="match status" value="1"/>
</dbReference>
<evidence type="ECO:0000313" key="2">
    <source>
        <dbReference type="Proteomes" id="UP000702964"/>
    </source>
</evidence>
<sequence length="91" mass="10229">MNAMIMPGVTIGEGAIVAAGSVVTKDVAPYTIVGGNPAKEVRKRFSEEEIMKLKEMRWFDWKRESIEAIAHLLSSSSINELYEHYLSEIKE</sequence>
<dbReference type="PANTHER" id="PTHR43300">
    <property type="entry name" value="ACETYLTRANSFERASE"/>
    <property type="match status" value="1"/>
</dbReference>
<evidence type="ECO:0008006" key="3">
    <source>
        <dbReference type="Google" id="ProtNLM"/>
    </source>
</evidence>
<reference evidence="1" key="2">
    <citation type="submission" date="2020-02" db="EMBL/GenBank/DDBJ databases">
        <authorList>
            <person name="Studholme D.J."/>
        </authorList>
    </citation>
    <scope>NUCLEOTIDE SEQUENCE</scope>
    <source>
        <strain evidence="1">00238/432</strain>
    </source>
</reference>
<dbReference type="EMBL" id="AOFI03000001">
    <property type="protein sequence ID" value="KAF4326170.1"/>
    <property type="molecule type" value="Genomic_DNA"/>
</dbReference>
<name>A0A8J4SMB8_9STRA</name>
<dbReference type="CDD" id="cd03349">
    <property type="entry name" value="LbH_XAT"/>
    <property type="match status" value="1"/>
</dbReference>
<protein>
    <recommendedName>
        <fullName evidence="3">Maltose/galactoside acetyltransferase domain-containing protein</fullName>
    </recommendedName>
</protein>
<dbReference type="SUPFAM" id="SSF51161">
    <property type="entry name" value="Trimeric LpxA-like enzymes"/>
    <property type="match status" value="1"/>
</dbReference>
<reference evidence="1" key="1">
    <citation type="journal article" date="2015" name="Genom Data">
        <title>Draft genome sequences of Phytophthora kernoviae and Phytophthora ramorum lineage EU2 from Scotland.</title>
        <authorList>
            <person name="Sambles C."/>
            <person name="Schlenzig A."/>
            <person name="O'Neill P."/>
            <person name="Grant M."/>
            <person name="Studholme D.J."/>
        </authorList>
    </citation>
    <scope>NUCLEOTIDE SEQUENCE</scope>
    <source>
        <strain evidence="1">00238/432</strain>
    </source>
</reference>
<evidence type="ECO:0000313" key="1">
    <source>
        <dbReference type="EMBL" id="KAF4326170.1"/>
    </source>
</evidence>
<proteinExistence type="predicted"/>
<gene>
    <name evidence="1" type="ORF">G195_000013</name>
</gene>
<dbReference type="Pfam" id="PF00132">
    <property type="entry name" value="Hexapep"/>
    <property type="match status" value="1"/>
</dbReference>
<accession>A0A8J4SMB8</accession>
<dbReference type="Proteomes" id="UP000702964">
    <property type="component" value="Unassembled WGS sequence"/>
</dbReference>
<dbReference type="AlphaFoldDB" id="A0A8J4SMB8"/>
<dbReference type="InterPro" id="IPR011004">
    <property type="entry name" value="Trimer_LpxA-like_sf"/>
</dbReference>
<organism evidence="1 2">
    <name type="scientific">Phytophthora kernoviae 00238/432</name>
    <dbReference type="NCBI Taxonomy" id="1284355"/>
    <lineage>
        <taxon>Eukaryota</taxon>
        <taxon>Sar</taxon>
        <taxon>Stramenopiles</taxon>
        <taxon>Oomycota</taxon>
        <taxon>Peronosporomycetes</taxon>
        <taxon>Peronosporales</taxon>
        <taxon>Peronosporaceae</taxon>
        <taxon>Phytophthora</taxon>
    </lineage>
</organism>
<dbReference type="InterPro" id="IPR001451">
    <property type="entry name" value="Hexapep"/>
</dbReference>
<dbReference type="Gene3D" id="2.160.10.10">
    <property type="entry name" value="Hexapeptide repeat proteins"/>
    <property type="match status" value="1"/>
</dbReference>